<dbReference type="PIRSF" id="PIRSF000137">
    <property type="entry name" value="Alcohol_oxidase"/>
    <property type="match status" value="1"/>
</dbReference>
<dbReference type="InterPro" id="IPR012132">
    <property type="entry name" value="GMC_OxRdtase"/>
</dbReference>
<dbReference type="STRING" id="578458.D8QIH8"/>
<dbReference type="OMA" id="MTPNIPK"/>
<dbReference type="GO" id="GO:0016614">
    <property type="term" value="F:oxidoreductase activity, acting on CH-OH group of donors"/>
    <property type="evidence" value="ECO:0007669"/>
    <property type="project" value="InterPro"/>
</dbReference>
<dbReference type="InterPro" id="IPR036188">
    <property type="entry name" value="FAD/NAD-bd_sf"/>
</dbReference>
<evidence type="ECO:0000256" key="5">
    <source>
        <dbReference type="PIRSR" id="PIRSR000137-1"/>
    </source>
</evidence>
<evidence type="ECO:0000256" key="4">
    <source>
        <dbReference type="ARBA" id="ARBA00022827"/>
    </source>
</evidence>
<dbReference type="Pfam" id="PF00732">
    <property type="entry name" value="GMC_oxred_N"/>
    <property type="match status" value="1"/>
</dbReference>
<dbReference type="GeneID" id="9596707"/>
<evidence type="ECO:0000313" key="8">
    <source>
        <dbReference type="EMBL" id="EFI92411.1"/>
    </source>
</evidence>
<reference evidence="8 9" key="1">
    <citation type="journal article" date="2010" name="Nat. Biotechnol.">
        <title>Genome sequence of the model mushroom Schizophyllum commune.</title>
        <authorList>
            <person name="Ohm R.A."/>
            <person name="de Jong J.F."/>
            <person name="Lugones L.G."/>
            <person name="Aerts A."/>
            <person name="Kothe E."/>
            <person name="Stajich J.E."/>
            <person name="de Vries R.P."/>
            <person name="Record E."/>
            <person name="Levasseur A."/>
            <person name="Baker S.E."/>
            <person name="Bartholomew K.A."/>
            <person name="Coutinho P.M."/>
            <person name="Erdmann S."/>
            <person name="Fowler T.J."/>
            <person name="Gathman A.C."/>
            <person name="Lombard V."/>
            <person name="Henrissat B."/>
            <person name="Knabe N."/>
            <person name="Kuees U."/>
            <person name="Lilly W.W."/>
            <person name="Lindquist E."/>
            <person name="Lucas S."/>
            <person name="Magnuson J.K."/>
            <person name="Piumi F."/>
            <person name="Raudaskoski M."/>
            <person name="Salamov A."/>
            <person name="Schmutz J."/>
            <person name="Schwarze F.W.M.R."/>
            <person name="vanKuyk P.A."/>
            <person name="Horton J.S."/>
            <person name="Grigoriev I.V."/>
            <person name="Woesten H.A.B."/>
        </authorList>
    </citation>
    <scope>NUCLEOTIDE SEQUENCE [LARGE SCALE GENOMIC DNA]</scope>
    <source>
        <strain evidence="9">H4-8 / FGSC 9210</strain>
    </source>
</reference>
<gene>
    <name evidence="8" type="ORF">SCHCODRAFT_83460</name>
</gene>
<evidence type="ECO:0000259" key="7">
    <source>
        <dbReference type="PROSITE" id="PS00624"/>
    </source>
</evidence>
<dbReference type="VEuPathDB" id="FungiDB:SCHCODRAFT_02643012"/>
<feature type="binding site" evidence="6">
    <location>
        <begin position="4"/>
        <end position="5"/>
    </location>
    <ligand>
        <name>FAD</name>
        <dbReference type="ChEBI" id="CHEBI:57692"/>
    </ligand>
</feature>
<keyword evidence="9" id="KW-1185">Reference proteome</keyword>
<dbReference type="SUPFAM" id="SSF51905">
    <property type="entry name" value="FAD/NAD(P)-binding domain"/>
    <property type="match status" value="1"/>
</dbReference>
<dbReference type="InParanoid" id="D8QIH8"/>
<dbReference type="PROSITE" id="PS00624">
    <property type="entry name" value="GMC_OXRED_2"/>
    <property type="match status" value="1"/>
</dbReference>
<evidence type="ECO:0000313" key="9">
    <source>
        <dbReference type="Proteomes" id="UP000007431"/>
    </source>
</evidence>
<keyword evidence="4 6" id="KW-0274">FAD</keyword>
<evidence type="ECO:0000256" key="2">
    <source>
        <dbReference type="ARBA" id="ARBA00010790"/>
    </source>
</evidence>
<feature type="active site" description="Proton acceptor" evidence="5">
    <location>
        <position position="542"/>
    </location>
</feature>
<dbReference type="eggNOG" id="KOG1238">
    <property type="taxonomic scope" value="Eukaryota"/>
</dbReference>
<feature type="domain" description="Glucose-methanol-choline oxidoreductase N-terminal" evidence="7">
    <location>
        <begin position="262"/>
        <end position="276"/>
    </location>
</feature>
<name>D8QIH8_SCHCM</name>
<evidence type="ECO:0000256" key="6">
    <source>
        <dbReference type="PIRSR" id="PIRSR000137-2"/>
    </source>
</evidence>
<proteinExistence type="inferred from homology"/>
<dbReference type="PANTHER" id="PTHR11552:SF147">
    <property type="entry name" value="CHOLINE DEHYDROGENASE, MITOCHONDRIAL"/>
    <property type="match status" value="1"/>
</dbReference>
<dbReference type="Gene3D" id="3.30.560.10">
    <property type="entry name" value="Glucose Oxidase, domain 3"/>
    <property type="match status" value="1"/>
</dbReference>
<evidence type="ECO:0000256" key="1">
    <source>
        <dbReference type="ARBA" id="ARBA00001974"/>
    </source>
</evidence>
<sequence length="567" mass="62344">MIGTSGCVLASRLSEDPAVRVLVLEAGGSGKALLFSRWPSTYSLLWRNPKHVHQMYTVPQPHAGGVSKFWPRAKLLGGCSAINAMMAQYGAPQDFDEWARITGDESWAWGNFRKYFAKFEKCLPDAQYHKEHDISYRGATGPLRVGYLTTFTEVAAAFVESCVNAGIPRTPDFNGPNGTEGVNRVMTYVDDSRQRVSSETAYLTPDVLARPNLRVVTHAQVTKVLFDQTSDVPRATGVEFAYSKSGPRFSAHAKREVILSAGAVQTPQILLLSGVGPAAHLAEHGIPVVRDLPAIGDHLVDHPIVDLHFKRKKNDSLKYFLPSSVGEAIQLLPVALRYAFFGDGPMATNMGECAAFIRVDDPRLFPDSKEKLGDALSEKGAPDVEYFATPLAYKQHAKEMFDVHTYGVHCYLLRPRSTGSIRLQSADPWAYPVVNPNYLKDPRDVHTLRRGVRLLTRVAQTPPVSDALDGECTRADLDHRLHELSDEELDEVIRQRCETVYHPACTCRMAPDGALDNNLRVHGVRGLRVCDASAFPTIASGHTAGACFAIAEKLADDLKAEYAVSGF</sequence>
<comment type="similarity">
    <text evidence="2">Belongs to the GMC oxidoreductase family.</text>
</comment>
<dbReference type="AlphaFoldDB" id="D8QIH8"/>
<comment type="cofactor">
    <cofactor evidence="1 6">
        <name>FAD</name>
        <dbReference type="ChEBI" id="CHEBI:57692"/>
    </cofactor>
</comment>
<dbReference type="SUPFAM" id="SSF54373">
    <property type="entry name" value="FAD-linked reductases, C-terminal domain"/>
    <property type="match status" value="1"/>
</dbReference>
<dbReference type="InterPro" id="IPR000172">
    <property type="entry name" value="GMC_OxRdtase_N"/>
</dbReference>
<dbReference type="Gene3D" id="3.50.50.60">
    <property type="entry name" value="FAD/NAD(P)-binding domain"/>
    <property type="match status" value="1"/>
</dbReference>
<accession>D8QIH8</accession>
<dbReference type="HOGENOM" id="CLU_002865_7_2_1"/>
<dbReference type="KEGG" id="scm:SCHCO_02643012"/>
<keyword evidence="3" id="KW-0285">Flavoprotein</keyword>
<feature type="active site" description="Proton donor" evidence="5">
    <location>
        <position position="502"/>
    </location>
</feature>
<dbReference type="InterPro" id="IPR007867">
    <property type="entry name" value="GMC_OxRtase_C"/>
</dbReference>
<dbReference type="EMBL" id="GL377313">
    <property type="protein sequence ID" value="EFI92411.1"/>
    <property type="molecule type" value="Genomic_DNA"/>
</dbReference>
<dbReference type="GO" id="GO:0050660">
    <property type="term" value="F:flavin adenine dinucleotide binding"/>
    <property type="evidence" value="ECO:0007669"/>
    <property type="project" value="InterPro"/>
</dbReference>
<dbReference type="Proteomes" id="UP000007431">
    <property type="component" value="Unassembled WGS sequence"/>
</dbReference>
<dbReference type="PANTHER" id="PTHR11552">
    <property type="entry name" value="GLUCOSE-METHANOL-CHOLINE GMC OXIDOREDUCTASE"/>
    <property type="match status" value="1"/>
</dbReference>
<organism evidence="9">
    <name type="scientific">Schizophyllum commune (strain H4-8 / FGSC 9210)</name>
    <name type="common">Split gill fungus</name>
    <dbReference type="NCBI Taxonomy" id="578458"/>
    <lineage>
        <taxon>Eukaryota</taxon>
        <taxon>Fungi</taxon>
        <taxon>Dikarya</taxon>
        <taxon>Basidiomycota</taxon>
        <taxon>Agaricomycotina</taxon>
        <taxon>Agaricomycetes</taxon>
        <taxon>Agaricomycetidae</taxon>
        <taxon>Agaricales</taxon>
        <taxon>Schizophyllaceae</taxon>
        <taxon>Schizophyllum</taxon>
    </lineage>
</organism>
<dbReference type="OrthoDB" id="269227at2759"/>
<evidence type="ECO:0000256" key="3">
    <source>
        <dbReference type="ARBA" id="ARBA00022630"/>
    </source>
</evidence>
<protein>
    <recommendedName>
        <fullName evidence="7">Glucose-methanol-choline oxidoreductase N-terminal domain-containing protein</fullName>
    </recommendedName>
</protein>
<feature type="binding site" evidence="6">
    <location>
        <position position="221"/>
    </location>
    <ligand>
        <name>FAD</name>
        <dbReference type="ChEBI" id="CHEBI:57692"/>
    </ligand>
</feature>
<dbReference type="Pfam" id="PF05199">
    <property type="entry name" value="GMC_oxred_C"/>
    <property type="match status" value="1"/>
</dbReference>